<protein>
    <submittedName>
        <fullName evidence="2">Uncharacterized protein</fullName>
    </submittedName>
</protein>
<accession>A0A2J6RD76</accession>
<keyword evidence="1" id="KW-1133">Transmembrane helix</keyword>
<evidence type="ECO:0000256" key="1">
    <source>
        <dbReference type="SAM" id="Phobius"/>
    </source>
</evidence>
<evidence type="ECO:0000313" key="2">
    <source>
        <dbReference type="EMBL" id="PMD36455.1"/>
    </source>
</evidence>
<keyword evidence="1" id="KW-0812">Transmembrane</keyword>
<sequence>MALECRGEHLLVKSRKAVDCSWRHVLLLLLCVTFAAWCAELLLDRPLERFSRSESGSNAFRCRQYSLLSSPTNIRR</sequence>
<organism evidence="2 3">
    <name type="scientific">Hyaloscypha variabilis (strain UAMH 11265 / GT02V1 / F)</name>
    <name type="common">Meliniomyces variabilis</name>
    <dbReference type="NCBI Taxonomy" id="1149755"/>
    <lineage>
        <taxon>Eukaryota</taxon>
        <taxon>Fungi</taxon>
        <taxon>Dikarya</taxon>
        <taxon>Ascomycota</taxon>
        <taxon>Pezizomycotina</taxon>
        <taxon>Leotiomycetes</taxon>
        <taxon>Helotiales</taxon>
        <taxon>Hyaloscyphaceae</taxon>
        <taxon>Hyaloscypha</taxon>
        <taxon>Hyaloscypha variabilis</taxon>
    </lineage>
</organism>
<reference evidence="2 3" key="1">
    <citation type="submission" date="2016-04" db="EMBL/GenBank/DDBJ databases">
        <title>A degradative enzymes factory behind the ericoid mycorrhizal symbiosis.</title>
        <authorList>
            <consortium name="DOE Joint Genome Institute"/>
            <person name="Martino E."/>
            <person name="Morin E."/>
            <person name="Grelet G."/>
            <person name="Kuo A."/>
            <person name="Kohler A."/>
            <person name="Daghino S."/>
            <person name="Barry K."/>
            <person name="Choi C."/>
            <person name="Cichocki N."/>
            <person name="Clum A."/>
            <person name="Copeland A."/>
            <person name="Hainaut M."/>
            <person name="Haridas S."/>
            <person name="Labutti K."/>
            <person name="Lindquist E."/>
            <person name="Lipzen A."/>
            <person name="Khouja H.-R."/>
            <person name="Murat C."/>
            <person name="Ohm R."/>
            <person name="Olson A."/>
            <person name="Spatafora J."/>
            <person name="Veneault-Fourrey C."/>
            <person name="Henrissat B."/>
            <person name="Grigoriev I."/>
            <person name="Martin F."/>
            <person name="Perotto S."/>
        </authorList>
    </citation>
    <scope>NUCLEOTIDE SEQUENCE [LARGE SCALE GENOMIC DNA]</scope>
    <source>
        <strain evidence="2 3">F</strain>
    </source>
</reference>
<proteinExistence type="predicted"/>
<dbReference type="EMBL" id="KZ613950">
    <property type="protein sequence ID" value="PMD36455.1"/>
    <property type="molecule type" value="Genomic_DNA"/>
</dbReference>
<dbReference type="Proteomes" id="UP000235786">
    <property type="component" value="Unassembled WGS sequence"/>
</dbReference>
<keyword evidence="3" id="KW-1185">Reference proteome</keyword>
<dbReference type="AlphaFoldDB" id="A0A2J6RD76"/>
<evidence type="ECO:0000313" key="3">
    <source>
        <dbReference type="Proteomes" id="UP000235786"/>
    </source>
</evidence>
<feature type="transmembrane region" description="Helical" evidence="1">
    <location>
        <begin position="22"/>
        <end position="43"/>
    </location>
</feature>
<keyword evidence="1" id="KW-0472">Membrane</keyword>
<name>A0A2J6RD76_HYAVF</name>
<gene>
    <name evidence="2" type="ORF">L207DRAFT_81763</name>
</gene>